<dbReference type="InterPro" id="IPR016292">
    <property type="entry name" value="Epoxide_hydrolase"/>
</dbReference>
<dbReference type="InterPro" id="IPR000639">
    <property type="entry name" value="Epox_hydrolase-like"/>
</dbReference>
<dbReference type="Proteomes" id="UP000682843">
    <property type="component" value="Chromosome"/>
</dbReference>
<keyword evidence="3 5" id="KW-0378">Hydrolase</keyword>
<accession>A0ABX8A734</accession>
<comment type="similarity">
    <text evidence="1">Belongs to the peptidase S33 family.</text>
</comment>
<dbReference type="InterPro" id="IPR010497">
    <property type="entry name" value="Epoxide_hydro_N"/>
</dbReference>
<evidence type="ECO:0000313" key="6">
    <source>
        <dbReference type="Proteomes" id="UP000682843"/>
    </source>
</evidence>
<dbReference type="PANTHER" id="PTHR21661:SF35">
    <property type="entry name" value="EPOXIDE HYDROLASE"/>
    <property type="match status" value="1"/>
</dbReference>
<dbReference type="Pfam" id="PF06441">
    <property type="entry name" value="EHN"/>
    <property type="match status" value="1"/>
</dbReference>
<evidence type="ECO:0000256" key="2">
    <source>
        <dbReference type="ARBA" id="ARBA00022797"/>
    </source>
</evidence>
<keyword evidence="2" id="KW-0058">Aromatic hydrocarbons catabolism</keyword>
<protein>
    <submittedName>
        <fullName evidence="5">Epoxide hydrolase</fullName>
    </submittedName>
</protein>
<evidence type="ECO:0000256" key="3">
    <source>
        <dbReference type="ARBA" id="ARBA00022801"/>
    </source>
</evidence>
<evidence type="ECO:0000256" key="1">
    <source>
        <dbReference type="ARBA" id="ARBA00010088"/>
    </source>
</evidence>
<reference evidence="5 6" key="1">
    <citation type="submission" date="2019-02" db="EMBL/GenBank/DDBJ databases">
        <title>Emended description of the genus Rhodopseudomonas and description of Rhodopseudomonas albus sp. nov., a non-phototrophic, heavy-metal-tolerant bacterium isolated from garden soil.</title>
        <authorList>
            <person name="Bao Z."/>
            <person name="Cao W.W."/>
            <person name="Sato Y."/>
            <person name="Nishizawa T."/>
            <person name="Zhao J."/>
            <person name="Guo Y."/>
            <person name="Ohta H."/>
        </authorList>
    </citation>
    <scope>NUCLEOTIDE SEQUENCE [LARGE SCALE GENOMIC DNA]</scope>
    <source>
        <strain evidence="5 6">SK50-23</strain>
    </source>
</reference>
<dbReference type="RefSeq" id="WP_211912989.1">
    <property type="nucleotide sequence ID" value="NZ_CP036498.1"/>
</dbReference>
<evidence type="ECO:0000259" key="4">
    <source>
        <dbReference type="Pfam" id="PF06441"/>
    </source>
</evidence>
<keyword evidence="6" id="KW-1185">Reference proteome</keyword>
<dbReference type="GO" id="GO:0016787">
    <property type="term" value="F:hydrolase activity"/>
    <property type="evidence" value="ECO:0007669"/>
    <property type="project" value="UniProtKB-KW"/>
</dbReference>
<dbReference type="InterPro" id="IPR029058">
    <property type="entry name" value="AB_hydrolase_fold"/>
</dbReference>
<sequence>MATPYKIEISDDRLATIARKVADYDWSELPDAGGWRSGVGVADLQRLVTYWRDVYDWRAVERRLNRLPNFMTDIDGEHLHFVHLKDDGSKPPLLLLHGWPGSYLEFEPLLEPLVADGHDVVVPSLPGFAFSKPITGLVGPRRAAALMNGLMGELYGAKRFIIQGGDWGNAIAAWMAHDWPDALLGIHLNMVNLHAEDVAPTSDAEKAFVARRDELLELESGYSHQQGTRPQTLGAAMADSPVGAAGWMLEKIGKWADLPVAPDGRPDIWSKFCEEELLTNIMLYVAPSSVVTATWIYHGRRLEKSNKFPAGTRIEVPTGVAAFPDPVFIPPPRSFAQKTYDIVHWSDMPSGGHFAAWEEPDLMLSDLRAFVALIVGKSS</sequence>
<dbReference type="Gene3D" id="3.40.50.1820">
    <property type="entry name" value="alpha/beta hydrolase"/>
    <property type="match status" value="1"/>
</dbReference>
<dbReference type="PANTHER" id="PTHR21661">
    <property type="entry name" value="EPOXIDE HYDROLASE 1-RELATED"/>
    <property type="match status" value="1"/>
</dbReference>
<evidence type="ECO:0000313" key="5">
    <source>
        <dbReference type="EMBL" id="QUS39447.1"/>
    </source>
</evidence>
<name>A0ABX8A734_9BRAD</name>
<dbReference type="PIRSF" id="PIRSF001112">
    <property type="entry name" value="Epoxide_hydrolase"/>
    <property type="match status" value="1"/>
</dbReference>
<dbReference type="SUPFAM" id="SSF53474">
    <property type="entry name" value="alpha/beta-Hydrolases"/>
    <property type="match status" value="1"/>
</dbReference>
<gene>
    <name evidence="5" type="ORF">RPMA_11820</name>
</gene>
<organism evidence="5 6">
    <name type="scientific">Tardiphaga alba</name>
    <dbReference type="NCBI Taxonomy" id="340268"/>
    <lineage>
        <taxon>Bacteria</taxon>
        <taxon>Pseudomonadati</taxon>
        <taxon>Pseudomonadota</taxon>
        <taxon>Alphaproteobacteria</taxon>
        <taxon>Hyphomicrobiales</taxon>
        <taxon>Nitrobacteraceae</taxon>
        <taxon>Tardiphaga</taxon>
    </lineage>
</organism>
<dbReference type="PRINTS" id="PR00412">
    <property type="entry name" value="EPOXHYDRLASE"/>
</dbReference>
<feature type="domain" description="Epoxide hydrolase N-terminal" evidence="4">
    <location>
        <begin position="3"/>
        <end position="106"/>
    </location>
</feature>
<proteinExistence type="inferred from homology"/>
<dbReference type="EMBL" id="CP036498">
    <property type="protein sequence ID" value="QUS39447.1"/>
    <property type="molecule type" value="Genomic_DNA"/>
</dbReference>